<dbReference type="STRING" id="84698.SAMN04488528_101526"/>
<dbReference type="Gene3D" id="1.20.1270.370">
    <property type="match status" value="1"/>
</dbReference>
<gene>
    <name evidence="4" type="ORF">SAMN04488528_101526</name>
</gene>
<dbReference type="Gene3D" id="3.40.50.11890">
    <property type="match status" value="1"/>
</dbReference>
<dbReference type="Pfam" id="PF06050">
    <property type="entry name" value="HGD-D"/>
    <property type="match status" value="1"/>
</dbReference>
<evidence type="ECO:0000256" key="3">
    <source>
        <dbReference type="ARBA" id="ARBA00023014"/>
    </source>
</evidence>
<dbReference type="RefSeq" id="WP_090041289.1">
    <property type="nucleotide sequence ID" value="NZ_FOKI01000015.1"/>
</dbReference>
<dbReference type="InterPro" id="IPR047678">
    <property type="entry name" value="YjiM-like"/>
</dbReference>
<protein>
    <submittedName>
        <fullName evidence="4">Benzoyl-CoA reductase/2-hydroxyglutaryl-CoA dehydratase subunit, BcrC/BadD/HgdB</fullName>
    </submittedName>
</protein>
<sequence>MNNQLPKEFEEFSEARRNGFIKVKNFKDKGYNVVGTFCTFTPWELVEAAGAIGISVCSVSDETTEEAEAHLPKNLCPLIKSSYGFALTNKCPYIYFSDLILGETTCDGKKKMFELLGEIKNTHIMQLPPSNQGEASFNMWKAEMIKVKERLEKDFNVEITEEKIKEAIKIKNEERKAAEEFYALGKLCPPPIWGYDMQKVLEGIAYTMDRREGIQNLRNLTEKIRKEYETGKKPVPENAPRILITGCPSGGVADKVVKTIEDNGAVVVCYENCGGVKEKRKLVREDIDPMDALTEKYLSIPCSVMSPNDGRMDLLKELIEEYNIQGVIDITLQACHTYAIETFNVKNTVNKKDIPYLNIETNYSESDIGQLKTRIAAFIEML</sequence>
<proteinExistence type="inferred from homology"/>
<evidence type="ECO:0000256" key="1">
    <source>
        <dbReference type="ARBA" id="ARBA00001966"/>
    </source>
</evidence>
<dbReference type="PANTHER" id="PTHR30548:SF6">
    <property type="entry name" value="DEHYDRATASE SUBUNIT YJIM-RELATED"/>
    <property type="match status" value="1"/>
</dbReference>
<dbReference type="AlphaFoldDB" id="A0A1I0YUV2"/>
<keyword evidence="3" id="KW-0408">Iron</keyword>
<dbReference type="PANTHER" id="PTHR30548">
    <property type="entry name" value="2-HYDROXYGLUTARYL-COA DEHYDRATASE, D-COMPONENT-RELATED"/>
    <property type="match status" value="1"/>
</dbReference>
<dbReference type="EMBL" id="FOKI01000015">
    <property type="protein sequence ID" value="SFB16767.1"/>
    <property type="molecule type" value="Genomic_DNA"/>
</dbReference>
<reference evidence="4 5" key="1">
    <citation type="submission" date="2016-10" db="EMBL/GenBank/DDBJ databases">
        <authorList>
            <person name="de Groot N.N."/>
        </authorList>
    </citation>
    <scope>NUCLEOTIDE SEQUENCE [LARGE SCALE GENOMIC DNA]</scope>
    <source>
        <strain evidence="4 5">DSM 12271</strain>
    </source>
</reference>
<comment type="similarity">
    <text evidence="2">Belongs to the FldB/FldC dehydratase alpha/beta subunit family.</text>
</comment>
<dbReference type="NCBIfam" id="NF040772">
    <property type="entry name" value="double_cubane"/>
    <property type="match status" value="1"/>
</dbReference>
<dbReference type="Gene3D" id="3.40.50.11900">
    <property type="match status" value="1"/>
</dbReference>
<evidence type="ECO:0000313" key="4">
    <source>
        <dbReference type="EMBL" id="SFB16767.1"/>
    </source>
</evidence>
<comment type="cofactor">
    <cofactor evidence="1">
        <name>[4Fe-4S] cluster</name>
        <dbReference type="ChEBI" id="CHEBI:49883"/>
    </cofactor>
</comment>
<keyword evidence="3" id="KW-0411">Iron-sulfur</keyword>
<dbReference type="OrthoDB" id="9810278at2"/>
<dbReference type="GO" id="GO:0051536">
    <property type="term" value="F:iron-sulfur cluster binding"/>
    <property type="evidence" value="ECO:0007669"/>
    <property type="project" value="UniProtKB-KW"/>
</dbReference>
<evidence type="ECO:0000256" key="2">
    <source>
        <dbReference type="ARBA" id="ARBA00005806"/>
    </source>
</evidence>
<accession>A0A1I0YUV2</accession>
<keyword evidence="3" id="KW-0479">Metal-binding</keyword>
<name>A0A1I0YUV2_9CLOT</name>
<dbReference type="Proteomes" id="UP000198619">
    <property type="component" value="Unassembled WGS sequence"/>
</dbReference>
<evidence type="ECO:0000313" key="5">
    <source>
        <dbReference type="Proteomes" id="UP000198619"/>
    </source>
</evidence>
<organism evidence="4 5">
    <name type="scientific">Clostridium frigidicarnis</name>
    <dbReference type="NCBI Taxonomy" id="84698"/>
    <lineage>
        <taxon>Bacteria</taxon>
        <taxon>Bacillati</taxon>
        <taxon>Bacillota</taxon>
        <taxon>Clostridia</taxon>
        <taxon>Eubacteriales</taxon>
        <taxon>Clostridiaceae</taxon>
        <taxon>Clostridium</taxon>
    </lineage>
</organism>
<dbReference type="GO" id="GO:0016836">
    <property type="term" value="F:hydro-lyase activity"/>
    <property type="evidence" value="ECO:0007669"/>
    <property type="project" value="UniProtKB-ARBA"/>
</dbReference>
<dbReference type="InterPro" id="IPR010327">
    <property type="entry name" value="FldB/FldC_alpha/beta"/>
</dbReference>
<keyword evidence="5" id="KW-1185">Reference proteome</keyword>